<dbReference type="SMART" id="SM00415">
    <property type="entry name" value="HSF"/>
    <property type="match status" value="1"/>
</dbReference>
<reference evidence="13 14" key="1">
    <citation type="submission" date="2018-08" db="EMBL/GenBank/DDBJ databases">
        <title>Aphanomyces genome sequencing and annotation.</title>
        <authorList>
            <person name="Minardi D."/>
            <person name="Oidtmann B."/>
            <person name="Van Der Giezen M."/>
            <person name="Studholme D.J."/>
        </authorList>
    </citation>
    <scope>NUCLEOTIDE SEQUENCE [LARGE SCALE GENOMIC DNA]</scope>
    <source>
        <strain evidence="13 14">NJM0002</strain>
    </source>
</reference>
<dbReference type="UniPathway" id="UPA00378"/>
<keyword evidence="9 11" id="KW-0472">Membrane</keyword>
<comment type="function">
    <text evidence="11">Subunit of the oligosaccharyl transferase (OST) complex that catalyzes the initial transfer of a defined glycan (Glc(3)Man(9)GlcNAc(2) in eukaryotes) from the lipid carrier dolichol-pyrophosphate to an asparagine residue within an Asn-X-Ser/Thr consensus motif in nascent polypeptide chains, the first step in protein N-glycosylation. N-glycosylation occurs cotranslationally and the complex associates with the Sec61 complex at the channel-forming translocon complex that mediates protein translocation across the endoplasmic reticulum (ER). All subunits are required for a maximal enzyme activity.</text>
</comment>
<accession>A0A418AT02</accession>
<keyword evidence="7 11" id="KW-1133">Transmembrane helix</keyword>
<dbReference type="GO" id="GO:0043565">
    <property type="term" value="F:sequence-specific DNA binding"/>
    <property type="evidence" value="ECO:0007669"/>
    <property type="project" value="InterPro"/>
</dbReference>
<dbReference type="EMBL" id="QUSY01000570">
    <property type="protein sequence ID" value="RHY28513.1"/>
    <property type="molecule type" value="Genomic_DNA"/>
</dbReference>
<evidence type="ECO:0000256" key="1">
    <source>
        <dbReference type="ARBA" id="ARBA00004123"/>
    </source>
</evidence>
<evidence type="ECO:0000256" key="5">
    <source>
        <dbReference type="ARBA" id="ARBA00022692"/>
    </source>
</evidence>
<dbReference type="GO" id="GO:0008250">
    <property type="term" value="C:oligosaccharyltransferase complex"/>
    <property type="evidence" value="ECO:0007669"/>
    <property type="project" value="InterPro"/>
</dbReference>
<evidence type="ECO:0000256" key="2">
    <source>
        <dbReference type="ARBA" id="ARBA00004477"/>
    </source>
</evidence>
<dbReference type="Gene3D" id="1.10.10.10">
    <property type="entry name" value="Winged helix-like DNA-binding domain superfamily/Winged helix DNA-binding domain"/>
    <property type="match status" value="1"/>
</dbReference>
<evidence type="ECO:0000256" key="11">
    <source>
        <dbReference type="RuleBase" id="RU361136"/>
    </source>
</evidence>
<dbReference type="VEuPathDB" id="FungiDB:H310_05674"/>
<dbReference type="InterPro" id="IPR003038">
    <property type="entry name" value="DAD/Ost2"/>
</dbReference>
<proteinExistence type="inferred from homology"/>
<evidence type="ECO:0000256" key="7">
    <source>
        <dbReference type="ARBA" id="ARBA00022989"/>
    </source>
</evidence>
<evidence type="ECO:0000313" key="14">
    <source>
        <dbReference type="Proteomes" id="UP000285060"/>
    </source>
</evidence>
<dbReference type="GO" id="GO:0006487">
    <property type="term" value="P:protein N-linked glycosylation"/>
    <property type="evidence" value="ECO:0007669"/>
    <property type="project" value="TreeGrafter"/>
</dbReference>
<dbReference type="GO" id="GO:0005634">
    <property type="term" value="C:nucleus"/>
    <property type="evidence" value="ECO:0007669"/>
    <property type="project" value="UniProtKB-SubCell"/>
</dbReference>
<keyword evidence="5 11" id="KW-0812">Transmembrane</keyword>
<comment type="subcellular location">
    <subcellularLocation>
        <location evidence="2 11">Endoplasmic reticulum membrane</location>
        <topology evidence="2 11">Multi-pass membrane protein</topology>
    </subcellularLocation>
    <subcellularLocation>
        <location evidence="1">Nucleus</location>
    </subcellularLocation>
</comment>
<dbReference type="GO" id="GO:0003700">
    <property type="term" value="F:DNA-binding transcription factor activity"/>
    <property type="evidence" value="ECO:0007669"/>
    <property type="project" value="InterPro"/>
</dbReference>
<dbReference type="InterPro" id="IPR036390">
    <property type="entry name" value="WH_DNA-bd_sf"/>
</dbReference>
<evidence type="ECO:0000313" key="13">
    <source>
        <dbReference type="EMBL" id="RHY28513.1"/>
    </source>
</evidence>
<organism evidence="13 14">
    <name type="scientific">Aphanomyces invadans</name>
    <dbReference type="NCBI Taxonomy" id="157072"/>
    <lineage>
        <taxon>Eukaryota</taxon>
        <taxon>Sar</taxon>
        <taxon>Stramenopiles</taxon>
        <taxon>Oomycota</taxon>
        <taxon>Saprolegniomycetes</taxon>
        <taxon>Saprolegniales</taxon>
        <taxon>Verrucalvaceae</taxon>
        <taxon>Aphanomyces</taxon>
    </lineage>
</organism>
<comment type="pathway">
    <text evidence="3 11">Protein modification; protein glycosylation.</text>
</comment>
<dbReference type="InterPro" id="IPR036388">
    <property type="entry name" value="WH-like_DNA-bd_sf"/>
</dbReference>
<evidence type="ECO:0000256" key="10">
    <source>
        <dbReference type="ARBA" id="ARBA00023242"/>
    </source>
</evidence>
<evidence type="ECO:0000256" key="4">
    <source>
        <dbReference type="ARBA" id="ARBA00009386"/>
    </source>
</evidence>
<dbReference type="InterPro" id="IPR000232">
    <property type="entry name" value="HSF_DNA-bd"/>
</dbReference>
<dbReference type="PANTHER" id="PTHR10705:SF0">
    <property type="entry name" value="DOLICHYL-DIPHOSPHOOLIGOSACCHARIDE--PROTEIN GLYCOSYLTRANSFERASE SUBUNIT DAD1"/>
    <property type="match status" value="1"/>
</dbReference>
<evidence type="ECO:0000256" key="3">
    <source>
        <dbReference type="ARBA" id="ARBA00004922"/>
    </source>
</evidence>
<feature type="transmembrane region" description="Helical" evidence="11">
    <location>
        <begin position="43"/>
        <end position="64"/>
    </location>
</feature>
<comment type="similarity">
    <text evidence="4 11">Belongs to the DAD/OST2 family.</text>
</comment>
<dbReference type="SUPFAM" id="SSF46785">
    <property type="entry name" value="Winged helix' DNA-binding domain"/>
    <property type="match status" value="1"/>
</dbReference>
<dbReference type="Pfam" id="PF02109">
    <property type="entry name" value="DAD"/>
    <property type="match status" value="1"/>
</dbReference>
<evidence type="ECO:0000259" key="12">
    <source>
        <dbReference type="SMART" id="SM00415"/>
    </source>
</evidence>
<dbReference type="AlphaFoldDB" id="A0A418AT02"/>
<keyword evidence="14" id="KW-1185">Reference proteome</keyword>
<keyword evidence="10" id="KW-0539">Nucleus</keyword>
<protein>
    <recommendedName>
        <fullName evidence="11">Dolichyl-diphosphooligosaccharide--protein glycosyltransferase subunit OST2</fullName>
        <shortName evidence="11">Oligosaccharyl transferase subunit OST2</shortName>
    </recommendedName>
</protein>
<sequence length="228" mass="25789">MAKAKSAKAAAAPSPSSDKSIVAELWSQYNKNSTRKMKLIDGFLAYVLATGVLQFVYCVVFGTYPFNSFLSGFLATVGVFVFAVSLRMQINPLNVDAFAANPRTPERAFADFLFCSLLLFLVVVEDASIIRWTPDGQAFEILDQRMLANRILHRYFRHTKYASFQRQLNYFGFRKWPKQKAAICTYSQLYFSRDNPADLHRIKRRVKASLLDAGQVNATPLVDCSVEI</sequence>
<gene>
    <name evidence="13" type="ORF">DYB32_005914</name>
</gene>
<evidence type="ECO:0000256" key="9">
    <source>
        <dbReference type="ARBA" id="ARBA00023136"/>
    </source>
</evidence>
<keyword evidence="6 11" id="KW-0256">Endoplasmic reticulum</keyword>
<feature type="domain" description="HSF-type DNA-binding" evidence="12">
    <location>
        <begin position="108"/>
        <end position="205"/>
    </location>
</feature>
<dbReference type="Proteomes" id="UP000285060">
    <property type="component" value="Unassembled WGS sequence"/>
</dbReference>
<dbReference type="VEuPathDB" id="FungiDB:H310_05675"/>
<comment type="caution">
    <text evidence="11">Lacks conserved residue(s) required for the propagation of feature annotation.</text>
</comment>
<comment type="caution">
    <text evidence="13">The sequence shown here is derived from an EMBL/GenBank/DDBJ whole genome shotgun (WGS) entry which is preliminary data.</text>
</comment>
<dbReference type="PANTHER" id="PTHR10705">
    <property type="entry name" value="DOLICHYL-DIPHOSPHOOLIGOSACCHARIDE--PROTEIN GLYCOSYLTRANSFERASE SUBUNIT DAD1"/>
    <property type="match status" value="1"/>
</dbReference>
<keyword evidence="8" id="KW-0238">DNA-binding</keyword>
<evidence type="ECO:0000256" key="6">
    <source>
        <dbReference type="ARBA" id="ARBA00022824"/>
    </source>
</evidence>
<comment type="subunit">
    <text evidence="11">Component of the oligosaccharyltransferase (OST) complex.</text>
</comment>
<feature type="transmembrane region" description="Helical" evidence="11">
    <location>
        <begin position="70"/>
        <end position="88"/>
    </location>
</feature>
<name>A0A418AT02_9STRA</name>
<dbReference type="FunFam" id="1.10.10.10:FF:000286">
    <property type="entry name" value="Heat shock transcription factor"/>
    <property type="match status" value="1"/>
</dbReference>
<evidence type="ECO:0000256" key="8">
    <source>
        <dbReference type="ARBA" id="ARBA00023125"/>
    </source>
</evidence>